<feature type="region of interest" description="Disordered" evidence="1">
    <location>
        <begin position="1"/>
        <end position="21"/>
    </location>
</feature>
<reference evidence="2" key="1">
    <citation type="submission" date="2014-11" db="EMBL/GenBank/DDBJ databases">
        <authorList>
            <person name="Amaro Gonzalez C."/>
        </authorList>
    </citation>
    <scope>NUCLEOTIDE SEQUENCE</scope>
</reference>
<name>A0A0E9UD23_ANGAN</name>
<evidence type="ECO:0000313" key="2">
    <source>
        <dbReference type="EMBL" id="JAH62833.1"/>
    </source>
</evidence>
<proteinExistence type="predicted"/>
<dbReference type="AlphaFoldDB" id="A0A0E9UD23"/>
<protein>
    <submittedName>
        <fullName evidence="2">Uncharacterized protein</fullName>
    </submittedName>
</protein>
<reference evidence="2" key="2">
    <citation type="journal article" date="2015" name="Fish Shellfish Immunol.">
        <title>Early steps in the European eel (Anguilla anguilla)-Vibrio vulnificus interaction in the gills: Role of the RtxA13 toxin.</title>
        <authorList>
            <person name="Callol A."/>
            <person name="Pajuelo D."/>
            <person name="Ebbesson L."/>
            <person name="Teles M."/>
            <person name="MacKenzie S."/>
            <person name="Amaro C."/>
        </authorList>
    </citation>
    <scope>NUCLEOTIDE SEQUENCE</scope>
</reference>
<feature type="compositionally biased region" description="Gly residues" evidence="1">
    <location>
        <begin position="1"/>
        <end position="14"/>
    </location>
</feature>
<dbReference type="EMBL" id="GBXM01045744">
    <property type="protein sequence ID" value="JAH62833.1"/>
    <property type="molecule type" value="Transcribed_RNA"/>
</dbReference>
<organism evidence="2">
    <name type="scientific">Anguilla anguilla</name>
    <name type="common">European freshwater eel</name>
    <name type="synonym">Muraena anguilla</name>
    <dbReference type="NCBI Taxonomy" id="7936"/>
    <lineage>
        <taxon>Eukaryota</taxon>
        <taxon>Metazoa</taxon>
        <taxon>Chordata</taxon>
        <taxon>Craniata</taxon>
        <taxon>Vertebrata</taxon>
        <taxon>Euteleostomi</taxon>
        <taxon>Actinopterygii</taxon>
        <taxon>Neopterygii</taxon>
        <taxon>Teleostei</taxon>
        <taxon>Anguilliformes</taxon>
        <taxon>Anguillidae</taxon>
        <taxon>Anguilla</taxon>
    </lineage>
</organism>
<evidence type="ECO:0000256" key="1">
    <source>
        <dbReference type="SAM" id="MobiDB-lite"/>
    </source>
</evidence>
<accession>A0A0E9UD23</accession>
<sequence length="21" mass="1969">MHGGGVGAAGGTEQGLGEDLR</sequence>